<proteinExistence type="predicted"/>
<dbReference type="EMBL" id="HBFX01023683">
    <property type="protein sequence ID" value="CAD8960202.1"/>
    <property type="molecule type" value="Transcribed_RNA"/>
</dbReference>
<dbReference type="InterPro" id="IPR004046">
    <property type="entry name" value="GST_C"/>
</dbReference>
<evidence type="ECO:0008006" key="4">
    <source>
        <dbReference type="Google" id="ProtNLM"/>
    </source>
</evidence>
<accession>A0A7S1H0L4</accession>
<feature type="domain" description="GST N-terminal" evidence="1">
    <location>
        <begin position="1"/>
        <end position="63"/>
    </location>
</feature>
<protein>
    <recommendedName>
        <fullName evidence="4">Glutathione transferase</fullName>
    </recommendedName>
</protein>
<dbReference type="InterPro" id="IPR004045">
    <property type="entry name" value="Glutathione_S-Trfase_N"/>
</dbReference>
<dbReference type="InterPro" id="IPR050213">
    <property type="entry name" value="GST_superfamily"/>
</dbReference>
<dbReference type="InterPro" id="IPR040079">
    <property type="entry name" value="Glutathione_S-Trfase"/>
</dbReference>
<dbReference type="Gene3D" id="1.20.1050.130">
    <property type="match status" value="1"/>
</dbReference>
<sequence length="192" mass="21765">MMLCAANMKYDEVWAPRGKEWIERRTGGEFPFDQLPVVDFDGKRLAQSGAINRYVAHLTGFMPEDPWDQALAGQAFDATQELEGAMPLVNLLTGERFAEMRSKYMKRLPRRLDNFSRALGSRPFLVNDRLSYADFGLHFVLNLTTLIEPRALDSHHELAEFVERVGSSSQGVKDYLDARPTPVGIGTEPRME</sequence>
<gene>
    <name evidence="3" type="ORF">HAND00432_LOCUS14400</name>
</gene>
<dbReference type="SUPFAM" id="SSF52833">
    <property type="entry name" value="Thioredoxin-like"/>
    <property type="match status" value="1"/>
</dbReference>
<dbReference type="PANTHER" id="PTHR11571:SF150">
    <property type="entry name" value="GLUTATHIONE S-TRANSFERASE"/>
    <property type="match status" value="1"/>
</dbReference>
<evidence type="ECO:0000259" key="1">
    <source>
        <dbReference type="PROSITE" id="PS50404"/>
    </source>
</evidence>
<dbReference type="SUPFAM" id="SSF47616">
    <property type="entry name" value="GST C-terminal domain-like"/>
    <property type="match status" value="1"/>
</dbReference>
<feature type="domain" description="GST C-terminal" evidence="2">
    <location>
        <begin position="65"/>
        <end position="183"/>
    </location>
</feature>
<dbReference type="AlphaFoldDB" id="A0A7S1H0L4"/>
<dbReference type="SFLD" id="SFLDS00019">
    <property type="entry name" value="Glutathione_Transferase_(cytos"/>
    <property type="match status" value="1"/>
</dbReference>
<dbReference type="PANTHER" id="PTHR11571">
    <property type="entry name" value="GLUTATHIONE S-TRANSFERASE"/>
    <property type="match status" value="1"/>
</dbReference>
<evidence type="ECO:0000259" key="2">
    <source>
        <dbReference type="PROSITE" id="PS50405"/>
    </source>
</evidence>
<organism evidence="3">
    <name type="scientific">Hemiselmis andersenii</name>
    <name type="common">Cryptophyte alga</name>
    <dbReference type="NCBI Taxonomy" id="464988"/>
    <lineage>
        <taxon>Eukaryota</taxon>
        <taxon>Cryptophyceae</taxon>
        <taxon>Cryptomonadales</taxon>
        <taxon>Hemiselmidaceae</taxon>
        <taxon>Hemiselmis</taxon>
    </lineage>
</organism>
<reference evidence="3" key="1">
    <citation type="submission" date="2021-01" db="EMBL/GenBank/DDBJ databases">
        <authorList>
            <person name="Corre E."/>
            <person name="Pelletier E."/>
            <person name="Niang G."/>
            <person name="Scheremetjew M."/>
            <person name="Finn R."/>
            <person name="Kale V."/>
            <person name="Holt S."/>
            <person name="Cochrane G."/>
            <person name="Meng A."/>
            <person name="Brown T."/>
            <person name="Cohen L."/>
        </authorList>
    </citation>
    <scope>NUCLEOTIDE SEQUENCE</scope>
    <source>
        <strain evidence="3">CCMP644</strain>
    </source>
</reference>
<dbReference type="PROSITE" id="PS50404">
    <property type="entry name" value="GST_NTER"/>
    <property type="match status" value="1"/>
</dbReference>
<dbReference type="GO" id="GO:0004364">
    <property type="term" value="F:glutathione transferase activity"/>
    <property type="evidence" value="ECO:0007669"/>
    <property type="project" value="TreeGrafter"/>
</dbReference>
<name>A0A7S1H0L4_HEMAN</name>
<evidence type="ECO:0000313" key="3">
    <source>
        <dbReference type="EMBL" id="CAD8960202.1"/>
    </source>
</evidence>
<dbReference type="InterPro" id="IPR036249">
    <property type="entry name" value="Thioredoxin-like_sf"/>
</dbReference>
<dbReference type="PROSITE" id="PS50405">
    <property type="entry name" value="GST_CTER"/>
    <property type="match status" value="1"/>
</dbReference>
<dbReference type="InterPro" id="IPR036282">
    <property type="entry name" value="Glutathione-S-Trfase_C_sf"/>
</dbReference>
<dbReference type="Pfam" id="PF14497">
    <property type="entry name" value="GST_C_3"/>
    <property type="match status" value="1"/>
</dbReference>
<dbReference type="InterPro" id="IPR010987">
    <property type="entry name" value="Glutathione-S-Trfase_C-like"/>
</dbReference>
<dbReference type="GO" id="GO:0006749">
    <property type="term" value="P:glutathione metabolic process"/>
    <property type="evidence" value="ECO:0007669"/>
    <property type="project" value="TreeGrafter"/>
</dbReference>